<protein>
    <recommendedName>
        <fullName evidence="1">DUF4874 domain-containing protein</fullName>
    </recommendedName>
</protein>
<evidence type="ECO:0000313" key="3">
    <source>
        <dbReference type="Proteomes" id="UP000274922"/>
    </source>
</evidence>
<sequence>MSRDMDTWGEACNGWDGTLDWIVGNQIYLLRLYIHLSKQPGELDRSRLCDGLLRLFEKLREYRVGLIPRFYYDGGEADFGLMQHDLNVLTPILSQGRDVIMTIQAGFLGAQWGEWWGGRHAPDSDHGRDARVKEAKMLVVQSLLNTGIPVSLRYPRDIANFFQNIPLIGWHNDAVLAQGPQGADAGTFDKGSKLWPDNALQAAQHFARTAIPNVRGGESCEDAGKPPRVEWLLEFIREYRLCYLNVEYPGNIRGFFDDPTWGPQLRDALEQNYEACCRGAFCMAPLMDPMAGPDPHRFGAHPHQPQHPLMTSNGYPGAPAVAPEAKASKRLSRTSTLRKLYRSQNLVKKVLGAFT</sequence>
<dbReference type="AlphaFoldDB" id="A0A4V1IUA1"/>
<evidence type="ECO:0000313" key="2">
    <source>
        <dbReference type="EMBL" id="RKO99838.1"/>
    </source>
</evidence>
<name>A0A4V1IUA1_9FUNG</name>
<accession>A0A4V1IUA1</accession>
<organism evidence="2 3">
    <name type="scientific">Caulochytrium protostelioides</name>
    <dbReference type="NCBI Taxonomy" id="1555241"/>
    <lineage>
        <taxon>Eukaryota</taxon>
        <taxon>Fungi</taxon>
        <taxon>Fungi incertae sedis</taxon>
        <taxon>Chytridiomycota</taxon>
        <taxon>Chytridiomycota incertae sedis</taxon>
        <taxon>Chytridiomycetes</taxon>
        <taxon>Caulochytriales</taxon>
        <taxon>Caulochytriaceae</taxon>
        <taxon>Caulochytrium</taxon>
    </lineage>
</organism>
<evidence type="ECO:0000259" key="1">
    <source>
        <dbReference type="Pfam" id="PF16173"/>
    </source>
</evidence>
<dbReference type="EMBL" id="ML014253">
    <property type="protein sequence ID" value="RKO99838.1"/>
    <property type="molecule type" value="Genomic_DNA"/>
</dbReference>
<dbReference type="OrthoDB" id="2149342at2759"/>
<feature type="domain" description="DUF4874" evidence="1">
    <location>
        <begin position="30"/>
        <end position="155"/>
    </location>
</feature>
<dbReference type="Pfam" id="PF16173">
    <property type="entry name" value="DUF4874"/>
    <property type="match status" value="1"/>
</dbReference>
<gene>
    <name evidence="2" type="ORF">CXG81DRAFT_27433</name>
</gene>
<dbReference type="Proteomes" id="UP000274922">
    <property type="component" value="Unassembled WGS sequence"/>
</dbReference>
<reference evidence="3" key="1">
    <citation type="journal article" date="2018" name="Nat. Microbiol.">
        <title>Leveraging single-cell genomics to expand the fungal tree of life.</title>
        <authorList>
            <person name="Ahrendt S.R."/>
            <person name="Quandt C.A."/>
            <person name="Ciobanu D."/>
            <person name="Clum A."/>
            <person name="Salamov A."/>
            <person name="Andreopoulos B."/>
            <person name="Cheng J.F."/>
            <person name="Woyke T."/>
            <person name="Pelin A."/>
            <person name="Henrissat B."/>
            <person name="Reynolds N.K."/>
            <person name="Benny G.L."/>
            <person name="Smith M.E."/>
            <person name="James T.Y."/>
            <person name="Grigoriev I.V."/>
        </authorList>
    </citation>
    <scope>NUCLEOTIDE SEQUENCE [LARGE SCALE GENOMIC DNA]</scope>
    <source>
        <strain evidence="3">ATCC 52028</strain>
    </source>
</reference>
<dbReference type="InterPro" id="IPR032379">
    <property type="entry name" value="DUF4874"/>
</dbReference>
<proteinExistence type="predicted"/>
<keyword evidence="3" id="KW-1185">Reference proteome</keyword>